<name>E6TV13_EVAC2</name>
<dbReference type="EMBL" id="CP002394">
    <property type="protein sequence ID" value="ADU28596.1"/>
    <property type="molecule type" value="Genomic_DNA"/>
</dbReference>
<dbReference type="KEGG" id="bco:Bcell_0310"/>
<evidence type="ECO:0000313" key="1">
    <source>
        <dbReference type="EMBL" id="ADU28596.1"/>
    </source>
</evidence>
<dbReference type="eggNOG" id="ENOG5030E3Q">
    <property type="taxonomic scope" value="Bacteria"/>
</dbReference>
<proteinExistence type="predicted"/>
<dbReference type="RefSeq" id="WP_013486937.1">
    <property type="nucleotide sequence ID" value="NC_014829.1"/>
</dbReference>
<dbReference type="STRING" id="649639.Bcell_0310"/>
<dbReference type="PROSITE" id="PS51257">
    <property type="entry name" value="PROKAR_LIPOPROTEIN"/>
    <property type="match status" value="1"/>
</dbReference>
<keyword evidence="2" id="KW-1185">Reference proteome</keyword>
<organism evidence="1 2">
    <name type="scientific">Evansella cellulosilytica (strain ATCC 21833 / DSM 2522 / FERM P-1141 / JCM 9156 / N-4)</name>
    <name type="common">Bacillus cellulosilyticus</name>
    <dbReference type="NCBI Taxonomy" id="649639"/>
    <lineage>
        <taxon>Bacteria</taxon>
        <taxon>Bacillati</taxon>
        <taxon>Bacillota</taxon>
        <taxon>Bacilli</taxon>
        <taxon>Bacillales</taxon>
        <taxon>Bacillaceae</taxon>
        <taxon>Evansella</taxon>
    </lineage>
</organism>
<gene>
    <name evidence="1" type="ordered locus">Bcell_0310</name>
</gene>
<protein>
    <recommendedName>
        <fullName evidence="3">DUF4367 domain-containing protein</fullName>
    </recommendedName>
</protein>
<dbReference type="AlphaFoldDB" id="E6TV13"/>
<evidence type="ECO:0000313" key="2">
    <source>
        <dbReference type="Proteomes" id="UP000001401"/>
    </source>
</evidence>
<dbReference type="OrthoDB" id="2873044at2"/>
<dbReference type="Proteomes" id="UP000001401">
    <property type="component" value="Chromosome"/>
</dbReference>
<reference evidence="1" key="1">
    <citation type="submission" date="2010-12" db="EMBL/GenBank/DDBJ databases">
        <title>Complete sequence of Bacillus cellulosilyticus DSM 2522.</title>
        <authorList>
            <consortium name="US DOE Joint Genome Institute"/>
            <person name="Lucas S."/>
            <person name="Copeland A."/>
            <person name="Lapidus A."/>
            <person name="Cheng J.-F."/>
            <person name="Bruce D."/>
            <person name="Goodwin L."/>
            <person name="Pitluck S."/>
            <person name="Chertkov O."/>
            <person name="Detter J.C."/>
            <person name="Han C."/>
            <person name="Tapia R."/>
            <person name="Land M."/>
            <person name="Hauser L."/>
            <person name="Jeffries C."/>
            <person name="Kyrpides N."/>
            <person name="Ivanova N."/>
            <person name="Mikhailova N."/>
            <person name="Brumm P."/>
            <person name="Mead D."/>
            <person name="Woyke T."/>
        </authorList>
    </citation>
    <scope>NUCLEOTIDE SEQUENCE [LARGE SCALE GENOMIC DNA]</scope>
    <source>
        <strain evidence="1">DSM 2522</strain>
    </source>
</reference>
<accession>E6TV13</accession>
<evidence type="ECO:0008006" key="3">
    <source>
        <dbReference type="Google" id="ProtNLM"/>
    </source>
</evidence>
<dbReference type="HOGENOM" id="CLU_1375804_0_0_9"/>
<sequence length="202" mass="24605">MKKMRIYIIISIFFILLGCESEVEIEGEGFPYNQIHENFQYTTFHYPEEWDVVSIQYEVRHRFQDWQDPENHQYDEVPYRYTLLFGKRATDNEITEEELDDYNDEQALAGGTHRQLYYHTYYDYYGKLDMSKNGFIRLLSAFDDVEEWEINDETFLVLRESNEWVVNWHRNGTYYDLMILNEAGISDEEQMTELLTMFFLQY</sequence>